<gene>
    <name evidence="1" type="ORF">SCAR479_12565</name>
</gene>
<name>A0ABR2XAJ1_9PEZI</name>
<evidence type="ECO:0000313" key="2">
    <source>
        <dbReference type="Proteomes" id="UP001465668"/>
    </source>
</evidence>
<accession>A0ABR2XAJ1</accession>
<protein>
    <submittedName>
        <fullName evidence="1">Ketoreductase (KR) domain-containing protein</fullName>
    </submittedName>
</protein>
<organism evidence="1 2">
    <name type="scientific">Seiridium cardinale</name>
    <dbReference type="NCBI Taxonomy" id="138064"/>
    <lineage>
        <taxon>Eukaryota</taxon>
        <taxon>Fungi</taxon>
        <taxon>Dikarya</taxon>
        <taxon>Ascomycota</taxon>
        <taxon>Pezizomycotina</taxon>
        <taxon>Sordariomycetes</taxon>
        <taxon>Xylariomycetidae</taxon>
        <taxon>Amphisphaeriales</taxon>
        <taxon>Sporocadaceae</taxon>
        <taxon>Seiridium</taxon>
    </lineage>
</organism>
<sequence length="89" mass="10067">MASRPATGYYTNSKLANIMSIIVFTPNIHKPSESGATLARLAIADDMANVSGKYFEGHREMHSSTQSYDEKKHDDVWQWPINYCAENKE</sequence>
<dbReference type="Proteomes" id="UP001465668">
    <property type="component" value="Unassembled WGS sequence"/>
</dbReference>
<reference evidence="1 2" key="1">
    <citation type="submission" date="2024-02" db="EMBL/GenBank/DDBJ databases">
        <title>First draft genome assembly of two strains of Seiridium cardinale.</title>
        <authorList>
            <person name="Emiliani G."/>
            <person name="Scali E."/>
        </authorList>
    </citation>
    <scope>NUCLEOTIDE SEQUENCE [LARGE SCALE GENOMIC DNA]</scope>
    <source>
        <strain evidence="1 2">BM-138-000479</strain>
    </source>
</reference>
<comment type="caution">
    <text evidence="1">The sequence shown here is derived from an EMBL/GenBank/DDBJ whole genome shotgun (WGS) entry which is preliminary data.</text>
</comment>
<evidence type="ECO:0000313" key="1">
    <source>
        <dbReference type="EMBL" id="KAK9770774.1"/>
    </source>
</evidence>
<dbReference type="EMBL" id="JARVKM010000086">
    <property type="protein sequence ID" value="KAK9770774.1"/>
    <property type="molecule type" value="Genomic_DNA"/>
</dbReference>
<keyword evidence="2" id="KW-1185">Reference proteome</keyword>
<proteinExistence type="predicted"/>